<evidence type="ECO:0000256" key="1">
    <source>
        <dbReference type="ARBA" id="ARBA00004141"/>
    </source>
</evidence>
<evidence type="ECO:0000256" key="4">
    <source>
        <dbReference type="ARBA" id="ARBA00022989"/>
    </source>
</evidence>
<comment type="caution">
    <text evidence="7">The sequence shown here is derived from an EMBL/GenBank/DDBJ whole genome shotgun (WGS) entry which is preliminary data.</text>
</comment>
<evidence type="ECO:0000313" key="8">
    <source>
        <dbReference type="Proteomes" id="UP001596039"/>
    </source>
</evidence>
<proteinExistence type="inferred from homology"/>
<feature type="transmembrane region" description="Helical" evidence="6">
    <location>
        <begin position="178"/>
        <end position="198"/>
    </location>
</feature>
<evidence type="ECO:0000256" key="2">
    <source>
        <dbReference type="ARBA" id="ARBA00008333"/>
    </source>
</evidence>
<reference evidence="8" key="1">
    <citation type="journal article" date="2019" name="Int. J. Syst. Evol. Microbiol.">
        <title>The Global Catalogue of Microorganisms (GCM) 10K type strain sequencing project: providing services to taxonomists for standard genome sequencing and annotation.</title>
        <authorList>
            <consortium name="The Broad Institute Genomics Platform"/>
            <consortium name="The Broad Institute Genome Sequencing Center for Infectious Disease"/>
            <person name="Wu L."/>
            <person name="Ma J."/>
        </authorList>
    </citation>
    <scope>NUCLEOTIDE SEQUENCE [LARGE SCALE GENOMIC DNA]</scope>
    <source>
        <strain evidence="8">CGMCC 4.6997</strain>
    </source>
</reference>
<keyword evidence="4 6" id="KW-1133">Transmembrane helix</keyword>
<sequence length="300" mass="31199">MLANALIGLREGLEAGLVVGILVAYLRKIGRTDVLPKLWIGIAAAIAISLGVGALLTFGPYGLSSQAQEALGGSLSIVAVGLVTWMIFWMARHARHLKGELQSRLASAITGSALGIVVLGVVSVGREGVETALFVWASITSSGSAVLGTIGAAIGLALSVVVSYLIYRGLVRINLSKFFLWTGAFLVVVAAGVLAYGVGDLQEAGWIPGADAVAYNLSGVIPSTSWYGIVLSGVFNFTPEPSWARVIVWLLYIAVVLTLFLRVSFATRSPRGASTPPITTSDGIDAVADDAHAVRAVPRA</sequence>
<dbReference type="NCBIfam" id="NF041756">
    <property type="entry name" value="EfeU"/>
    <property type="match status" value="1"/>
</dbReference>
<keyword evidence="5 6" id="KW-0472">Membrane</keyword>
<evidence type="ECO:0000256" key="6">
    <source>
        <dbReference type="SAM" id="Phobius"/>
    </source>
</evidence>
<dbReference type="InterPro" id="IPR004923">
    <property type="entry name" value="FTR1/Fip1/EfeU"/>
</dbReference>
<comment type="subcellular location">
    <subcellularLocation>
        <location evidence="1">Membrane</location>
        <topology evidence="1">Multi-pass membrane protein</topology>
    </subcellularLocation>
</comment>
<dbReference type="Proteomes" id="UP001596039">
    <property type="component" value="Unassembled WGS sequence"/>
</dbReference>
<feature type="transmembrane region" description="Helical" evidence="6">
    <location>
        <begin position="103"/>
        <end position="125"/>
    </location>
</feature>
<dbReference type="RefSeq" id="WP_386738614.1">
    <property type="nucleotide sequence ID" value="NZ_JBHSMG010000001.1"/>
</dbReference>
<dbReference type="Pfam" id="PF03239">
    <property type="entry name" value="FTR1"/>
    <property type="match status" value="1"/>
</dbReference>
<evidence type="ECO:0000256" key="3">
    <source>
        <dbReference type="ARBA" id="ARBA00022692"/>
    </source>
</evidence>
<gene>
    <name evidence="7" type="primary">efeU</name>
    <name evidence="7" type="ORF">ACFPJ4_02005</name>
</gene>
<keyword evidence="8" id="KW-1185">Reference proteome</keyword>
<evidence type="ECO:0000256" key="5">
    <source>
        <dbReference type="ARBA" id="ARBA00023136"/>
    </source>
</evidence>
<evidence type="ECO:0000313" key="7">
    <source>
        <dbReference type="EMBL" id="MFC5501008.1"/>
    </source>
</evidence>
<protein>
    <submittedName>
        <fullName evidence="7">Iron uptake transporter permease EfeU</fullName>
    </submittedName>
</protein>
<dbReference type="PANTHER" id="PTHR31632:SF2">
    <property type="entry name" value="PLASMA MEMBRANE IRON PERMEASE"/>
    <property type="match status" value="1"/>
</dbReference>
<organism evidence="7 8">
    <name type="scientific">Lysinimonas soli</name>
    <dbReference type="NCBI Taxonomy" id="1074233"/>
    <lineage>
        <taxon>Bacteria</taxon>
        <taxon>Bacillati</taxon>
        <taxon>Actinomycetota</taxon>
        <taxon>Actinomycetes</taxon>
        <taxon>Micrococcales</taxon>
        <taxon>Microbacteriaceae</taxon>
        <taxon>Lysinimonas</taxon>
    </lineage>
</organism>
<name>A0ABW0NP48_9MICO</name>
<feature type="transmembrane region" description="Helical" evidence="6">
    <location>
        <begin position="70"/>
        <end position="91"/>
    </location>
</feature>
<comment type="similarity">
    <text evidence="2">Belongs to the oxidase-dependent Fe transporter (OFeT) (TC 9.A.10.1) family.</text>
</comment>
<accession>A0ABW0NP48</accession>
<feature type="transmembrane region" description="Helical" evidence="6">
    <location>
        <begin position="38"/>
        <end position="58"/>
    </location>
</feature>
<keyword evidence="3 6" id="KW-0812">Transmembrane</keyword>
<dbReference type="EMBL" id="JBHSMG010000001">
    <property type="protein sequence ID" value="MFC5501008.1"/>
    <property type="molecule type" value="Genomic_DNA"/>
</dbReference>
<feature type="transmembrane region" description="Helical" evidence="6">
    <location>
        <begin position="242"/>
        <end position="261"/>
    </location>
</feature>
<dbReference type="PANTHER" id="PTHR31632">
    <property type="entry name" value="IRON TRANSPORTER FTH1"/>
    <property type="match status" value="1"/>
</dbReference>
<feature type="transmembrane region" description="Helical" evidence="6">
    <location>
        <begin position="6"/>
        <end position="26"/>
    </location>
</feature>
<feature type="transmembrane region" description="Helical" evidence="6">
    <location>
        <begin position="145"/>
        <end position="166"/>
    </location>
</feature>